<name>A0A429ZXV3_9ENTE</name>
<dbReference type="EMBL" id="NGJS01000008">
    <property type="protein sequence ID" value="RST98738.1"/>
    <property type="molecule type" value="Genomic_DNA"/>
</dbReference>
<evidence type="ECO:0000259" key="3">
    <source>
        <dbReference type="Pfam" id="PF22746"/>
    </source>
</evidence>
<sequence length="495" mass="55832">MQERERILELVKQGVISTEEAVVLLENIAVEKDEKSINKDAAYVKSSIKKETKTEQRETLSEEQYESLVEEVNLLSVQLDYNAEESQRVQRELREKEDGIMVINTMEELDELTDERAAKRLSLEASVNELKREAAELEEEKALLLEALDRLKRQEKTMKKEDFMSQFDIPEDWKQQTNDAINQVTDKMGTAGVQISKFIKSTLRSVNDNIDWKDVNVKVPGLVSQSFTHEFIYPNNLATIFSVKAANGKVSVKSWDKSDVKIEADIKLYGRMEGDSPLESFLERSHIDVSDEKIDFQIPNKRIKANLTIYLPKRTYDYVSIKMLNGNISLENMSMTDVYLKTTNGDMKVNGVSATMLEVEGVNGEFIVDDVVIDALVGNLMNGDIITKGYIPNLDLSLVNGDVKVTNTAKDLNNVDISLVTGTIKLAVAKEVGLDASVKTNLGSVKNRLADTEIVRENKDRASQKLQFRRQNENKMASLTLSTTTGTIYLKDAEH</sequence>
<dbReference type="RefSeq" id="WP_125983979.1">
    <property type="nucleotide sequence ID" value="NZ_NGJS01000008.1"/>
</dbReference>
<dbReference type="AlphaFoldDB" id="A0A429ZXV3"/>
<evidence type="ECO:0000256" key="1">
    <source>
        <dbReference type="SAM" id="Coils"/>
    </source>
</evidence>
<comment type="caution">
    <text evidence="4">The sequence shown here is derived from an EMBL/GenBank/DDBJ whole genome shotgun (WGS) entry which is preliminary data.</text>
</comment>
<dbReference type="Proteomes" id="UP000287857">
    <property type="component" value="Unassembled WGS sequence"/>
</dbReference>
<accession>A0A429ZXV3</accession>
<feature type="domain" description="YvlB/LiaX N-terminal" evidence="3">
    <location>
        <begin position="3"/>
        <end position="32"/>
    </location>
</feature>
<evidence type="ECO:0000313" key="5">
    <source>
        <dbReference type="Proteomes" id="UP000287857"/>
    </source>
</evidence>
<dbReference type="InterPro" id="IPR058219">
    <property type="entry name" value="LiaX"/>
</dbReference>
<evidence type="ECO:0000259" key="2">
    <source>
        <dbReference type="Pfam" id="PF13349"/>
    </source>
</evidence>
<keyword evidence="5" id="KW-1185">Reference proteome</keyword>
<dbReference type="NCBIfam" id="NF038025">
    <property type="entry name" value="dapto_LiaX"/>
    <property type="match status" value="1"/>
</dbReference>
<dbReference type="InterPro" id="IPR025164">
    <property type="entry name" value="Toastrack_DUF4097"/>
</dbReference>
<dbReference type="OrthoDB" id="2240743at2"/>
<feature type="coiled-coil region" evidence="1">
    <location>
        <begin position="120"/>
        <end position="161"/>
    </location>
</feature>
<gene>
    <name evidence="4" type="ORF">CBF37_06735</name>
</gene>
<organism evidence="4 5">
    <name type="scientific">Vagococcus vulneris</name>
    <dbReference type="NCBI Taxonomy" id="1977869"/>
    <lineage>
        <taxon>Bacteria</taxon>
        <taxon>Bacillati</taxon>
        <taxon>Bacillota</taxon>
        <taxon>Bacilli</taxon>
        <taxon>Lactobacillales</taxon>
        <taxon>Enterococcaceae</taxon>
        <taxon>Vagococcus</taxon>
    </lineage>
</organism>
<dbReference type="Pfam" id="PF22746">
    <property type="entry name" value="SHOCT-like_DUF2089-C"/>
    <property type="match status" value="1"/>
</dbReference>
<keyword evidence="1" id="KW-0175">Coiled coil</keyword>
<evidence type="ECO:0000313" key="4">
    <source>
        <dbReference type="EMBL" id="RST98738.1"/>
    </source>
</evidence>
<dbReference type="Pfam" id="PF13349">
    <property type="entry name" value="DUF4097"/>
    <property type="match status" value="1"/>
</dbReference>
<dbReference type="InterPro" id="IPR053959">
    <property type="entry name" value="YvlB/LiaX_N"/>
</dbReference>
<feature type="domain" description="DUF4097" evidence="2">
    <location>
        <begin position="287"/>
        <end position="489"/>
    </location>
</feature>
<reference evidence="4 5" key="1">
    <citation type="submission" date="2017-05" db="EMBL/GenBank/DDBJ databases">
        <title>Vagococcus spp. assemblies.</title>
        <authorList>
            <person name="Gulvik C.A."/>
        </authorList>
    </citation>
    <scope>NUCLEOTIDE SEQUENCE [LARGE SCALE GENOMIC DNA]</scope>
    <source>
        <strain evidence="4 5">SS1995</strain>
    </source>
</reference>
<proteinExistence type="predicted"/>
<protein>
    <submittedName>
        <fullName evidence="4">Uncharacterized protein</fullName>
    </submittedName>
</protein>